<dbReference type="RefSeq" id="WP_011838689.1">
    <property type="nucleotide sequence ID" value="NC_009033.1"/>
</dbReference>
<sequence>MAEKTREEEMIEVEKTREELEVVAEFLNKLKDTVKELLTTLIDNISGKKLGEDVASFYESLKNKGLPEELAIKMTEEYFKKRLSTIPDIGSLMKQFASMKPAKIPFSFKGADLEKQSEEESKNEEK</sequence>
<proteinExistence type="predicted"/>
<dbReference type="EMBL" id="CP000575">
    <property type="protein sequence ID" value="ABN69498.1"/>
    <property type="molecule type" value="Genomic_DNA"/>
</dbReference>
<evidence type="ECO:0000313" key="1">
    <source>
        <dbReference type="EMBL" id="ABN69498.1"/>
    </source>
</evidence>
<dbReference type="eggNOG" id="arCOG04079">
    <property type="taxonomic scope" value="Archaea"/>
</dbReference>
<dbReference type="HOGENOM" id="CLU_1976633_0_0_2"/>
<keyword evidence="2" id="KW-1185">Reference proteome</keyword>
<dbReference type="AlphaFoldDB" id="A3DLI8"/>
<reference evidence="1 2" key="2">
    <citation type="journal article" date="2009" name="Stand. Genomic Sci.">
        <title>Complete genome sequence of Staphylothermus marinus Stetter and Fiala 1986 type strain F1.</title>
        <authorList>
            <person name="Anderson I.J."/>
            <person name="Sun H."/>
            <person name="Lapidus A."/>
            <person name="Copeland A."/>
            <person name="Glavina Del Rio T."/>
            <person name="Tice H."/>
            <person name="Dalin E."/>
            <person name="Lucas S."/>
            <person name="Barry K."/>
            <person name="Land M."/>
            <person name="Richardson P."/>
            <person name="Huber H."/>
            <person name="Kyrpides N.C."/>
        </authorList>
    </citation>
    <scope>NUCLEOTIDE SEQUENCE [LARGE SCALE GENOMIC DNA]</scope>
    <source>
        <strain evidence="2">ATCC 43588 / DSM 3639 / JCM 9404 / F1</strain>
    </source>
</reference>
<dbReference type="Proteomes" id="UP000000254">
    <property type="component" value="Chromosome"/>
</dbReference>
<dbReference type="STRING" id="399550.Smar_0386"/>
<reference evidence="2" key="1">
    <citation type="journal article" date="2009" name="BMC Genomics">
        <title>The complete genome sequence of Staphylothermus marinus reveals differences in sulfur metabolism among heterotrophic Crenarchaeota.</title>
        <authorList>
            <person name="Anderson I.J."/>
            <person name="Dharmarajan L."/>
            <person name="Rodriguez J."/>
            <person name="Hooper S."/>
            <person name="Porat I."/>
            <person name="Ulrich L.E."/>
            <person name="Elkins J.G."/>
            <person name="Mavromatis K."/>
            <person name="Sun H."/>
            <person name="Land M."/>
            <person name="Lapidus A."/>
            <person name="Lucas S."/>
            <person name="Barry K."/>
            <person name="Huber H."/>
            <person name="Zhulin I.B."/>
            <person name="Whitman W.B."/>
            <person name="Mukhopadhyay B."/>
            <person name="Woese C."/>
            <person name="Bristow J."/>
            <person name="Kyrpides N."/>
        </authorList>
    </citation>
    <scope>NUCLEOTIDE SEQUENCE [LARGE SCALE GENOMIC DNA]</scope>
    <source>
        <strain evidence="2">ATCC 43588 / DSM 3639 / JCM 9404 / F1</strain>
    </source>
</reference>
<evidence type="ECO:0000313" key="2">
    <source>
        <dbReference type="Proteomes" id="UP000000254"/>
    </source>
</evidence>
<protein>
    <submittedName>
        <fullName evidence="1">Uncharacterized protein</fullName>
    </submittedName>
</protein>
<dbReference type="OrthoDB" id="19181at2157"/>
<gene>
    <name evidence="1" type="ordered locus">Smar_0386</name>
</gene>
<dbReference type="KEGG" id="smr:Smar_0386"/>
<organism evidence="1 2">
    <name type="scientific">Staphylothermus marinus (strain ATCC 43588 / DSM 3639 / JCM 9404 / F1)</name>
    <dbReference type="NCBI Taxonomy" id="399550"/>
    <lineage>
        <taxon>Archaea</taxon>
        <taxon>Thermoproteota</taxon>
        <taxon>Thermoprotei</taxon>
        <taxon>Desulfurococcales</taxon>
        <taxon>Desulfurococcaceae</taxon>
        <taxon>Staphylothermus</taxon>
    </lineage>
</organism>
<name>A3DLI8_STAMF</name>
<dbReference type="GeneID" id="4907862"/>
<accession>A3DLI8</accession>